<keyword evidence="1" id="KW-0732">Signal</keyword>
<dbReference type="Proteomes" id="UP000324800">
    <property type="component" value="Unassembled WGS sequence"/>
</dbReference>
<organism evidence="2 3">
    <name type="scientific">Streblomastix strix</name>
    <dbReference type="NCBI Taxonomy" id="222440"/>
    <lineage>
        <taxon>Eukaryota</taxon>
        <taxon>Metamonada</taxon>
        <taxon>Preaxostyla</taxon>
        <taxon>Oxymonadida</taxon>
        <taxon>Streblomastigidae</taxon>
        <taxon>Streblomastix</taxon>
    </lineage>
</organism>
<sequence>MGCTIVSIMIFSVLRLAEVMRSSALQGDDGSWQLFTSTWKGADDDVEITFRKAKNQYTSPAFWITQWSELNKERIRSKNLWLLSKTNKRATEEQGSKAVHEVMKLAGIGAQYTVTSIRSSSIIKQIAIGATKQQVNRFTRHKKGPATVAKFYDKNLNDGLRQKLSIFKRKKSLKQKVRS</sequence>
<proteinExistence type="predicted"/>
<gene>
    <name evidence="2" type="ORF">EZS28_023730</name>
</gene>
<feature type="chain" id="PRO_5023925392" description="Tyr recombinase domain-containing protein" evidence="1">
    <location>
        <begin position="25"/>
        <end position="179"/>
    </location>
</feature>
<accession>A0A5J4VED8</accession>
<reference evidence="2 3" key="1">
    <citation type="submission" date="2019-03" db="EMBL/GenBank/DDBJ databases">
        <title>Single cell metagenomics reveals metabolic interactions within the superorganism composed of flagellate Streblomastix strix and complex community of Bacteroidetes bacteria on its surface.</title>
        <authorList>
            <person name="Treitli S.C."/>
            <person name="Kolisko M."/>
            <person name="Husnik F."/>
            <person name="Keeling P."/>
            <person name="Hampl V."/>
        </authorList>
    </citation>
    <scope>NUCLEOTIDE SEQUENCE [LARGE SCALE GENOMIC DNA]</scope>
    <source>
        <strain evidence="2">ST1C</strain>
    </source>
</reference>
<dbReference type="AlphaFoldDB" id="A0A5J4VED8"/>
<dbReference type="OrthoDB" id="2220692at2759"/>
<protein>
    <recommendedName>
        <fullName evidence="4">Tyr recombinase domain-containing protein</fullName>
    </recommendedName>
</protein>
<feature type="signal peptide" evidence="1">
    <location>
        <begin position="1"/>
        <end position="24"/>
    </location>
</feature>
<evidence type="ECO:0000313" key="3">
    <source>
        <dbReference type="Proteomes" id="UP000324800"/>
    </source>
</evidence>
<name>A0A5J4VED8_9EUKA</name>
<evidence type="ECO:0008006" key="4">
    <source>
        <dbReference type="Google" id="ProtNLM"/>
    </source>
</evidence>
<comment type="caution">
    <text evidence="2">The sequence shown here is derived from an EMBL/GenBank/DDBJ whole genome shotgun (WGS) entry which is preliminary data.</text>
</comment>
<evidence type="ECO:0000313" key="2">
    <source>
        <dbReference type="EMBL" id="KAA6380744.1"/>
    </source>
</evidence>
<dbReference type="EMBL" id="SNRW01007732">
    <property type="protein sequence ID" value="KAA6380744.1"/>
    <property type="molecule type" value="Genomic_DNA"/>
</dbReference>
<evidence type="ECO:0000256" key="1">
    <source>
        <dbReference type="SAM" id="SignalP"/>
    </source>
</evidence>